<dbReference type="Pfam" id="PF01029">
    <property type="entry name" value="NusB"/>
    <property type="match status" value="1"/>
</dbReference>
<evidence type="ECO:0000259" key="7">
    <source>
        <dbReference type="Pfam" id="PF01029"/>
    </source>
</evidence>
<comment type="caution">
    <text evidence="8">The sequence shown here is derived from an EMBL/GenBank/DDBJ whole genome shotgun (WGS) entry which is preliminary data.</text>
</comment>
<evidence type="ECO:0000256" key="1">
    <source>
        <dbReference type="ARBA" id="ARBA00005952"/>
    </source>
</evidence>
<dbReference type="AlphaFoldDB" id="A0A2M9FZ01"/>
<keyword evidence="2 6" id="KW-0889">Transcription antitermination</keyword>
<sequence length="165" mass="18411">MTRRKASGGSQARRQRSAARMHAVQATYQLDLNEDDAATVIAEFQAHRLGHDLDGEPLVSADRDFFQDLVAGSHDRRLELDRMIEGALSLDYDLDRLETLLRALLRVAGYELLARIDVPARVVIDEYVDLSHAFFSGAEPSLVNAVLDRLARRIRRDELAAGRGG</sequence>
<evidence type="ECO:0000256" key="6">
    <source>
        <dbReference type="HAMAP-Rule" id="MF_00073"/>
    </source>
</evidence>
<dbReference type="HAMAP" id="MF_00073">
    <property type="entry name" value="NusB"/>
    <property type="match status" value="1"/>
</dbReference>
<dbReference type="InterPro" id="IPR035926">
    <property type="entry name" value="NusB-like_sf"/>
</dbReference>
<dbReference type="NCBIfam" id="TIGR01951">
    <property type="entry name" value="nusB"/>
    <property type="match status" value="1"/>
</dbReference>
<dbReference type="GO" id="GO:0006353">
    <property type="term" value="P:DNA-templated transcription termination"/>
    <property type="evidence" value="ECO:0007669"/>
    <property type="project" value="UniProtKB-UniRule"/>
</dbReference>
<evidence type="ECO:0000256" key="5">
    <source>
        <dbReference type="ARBA" id="ARBA00023163"/>
    </source>
</evidence>
<accession>A0A2M9FZ01</accession>
<evidence type="ECO:0000313" key="8">
    <source>
        <dbReference type="EMBL" id="PJK28691.1"/>
    </source>
</evidence>
<dbReference type="PANTHER" id="PTHR11078">
    <property type="entry name" value="N UTILIZATION SUBSTANCE PROTEIN B-RELATED"/>
    <property type="match status" value="1"/>
</dbReference>
<dbReference type="RefSeq" id="WP_109792349.1">
    <property type="nucleotide sequence ID" value="NZ_PHIG01000039.1"/>
</dbReference>
<evidence type="ECO:0000256" key="3">
    <source>
        <dbReference type="ARBA" id="ARBA00022884"/>
    </source>
</evidence>
<dbReference type="GO" id="GO:0005829">
    <property type="term" value="C:cytosol"/>
    <property type="evidence" value="ECO:0007669"/>
    <property type="project" value="TreeGrafter"/>
</dbReference>
<keyword evidence="4 6" id="KW-0805">Transcription regulation</keyword>
<comment type="similarity">
    <text evidence="1 6">Belongs to the NusB family.</text>
</comment>
<name>A0A2M9FZ01_9PROT</name>
<evidence type="ECO:0000256" key="2">
    <source>
        <dbReference type="ARBA" id="ARBA00022814"/>
    </source>
</evidence>
<dbReference type="EMBL" id="PHIG01000039">
    <property type="protein sequence ID" value="PJK28691.1"/>
    <property type="molecule type" value="Genomic_DNA"/>
</dbReference>
<dbReference type="InterPro" id="IPR011605">
    <property type="entry name" value="NusB_fam"/>
</dbReference>
<dbReference type="Gene3D" id="1.10.940.10">
    <property type="entry name" value="NusB-like"/>
    <property type="match status" value="1"/>
</dbReference>
<reference evidence="8 9" key="1">
    <citation type="submission" date="2017-11" db="EMBL/GenBank/DDBJ databases">
        <title>Draft genome sequence of Rhizobiales bacterium SY3-13.</title>
        <authorList>
            <person name="Sun C."/>
        </authorList>
    </citation>
    <scope>NUCLEOTIDE SEQUENCE [LARGE SCALE GENOMIC DNA]</scope>
    <source>
        <strain evidence="8 9">SY3-13</strain>
    </source>
</reference>
<keyword evidence="9" id="KW-1185">Reference proteome</keyword>
<evidence type="ECO:0000313" key="9">
    <source>
        <dbReference type="Proteomes" id="UP000229498"/>
    </source>
</evidence>
<keyword evidence="5 6" id="KW-0804">Transcription</keyword>
<protein>
    <recommendedName>
        <fullName evidence="6">Transcription antitermination protein NusB</fullName>
    </recommendedName>
    <alternativeName>
        <fullName evidence="6">Antitermination factor NusB</fullName>
    </alternativeName>
</protein>
<organism evidence="8 9">
    <name type="scientific">Minwuia thermotolerans</name>
    <dbReference type="NCBI Taxonomy" id="2056226"/>
    <lineage>
        <taxon>Bacteria</taxon>
        <taxon>Pseudomonadati</taxon>
        <taxon>Pseudomonadota</taxon>
        <taxon>Alphaproteobacteria</taxon>
        <taxon>Minwuiales</taxon>
        <taxon>Minwuiaceae</taxon>
        <taxon>Minwuia</taxon>
    </lineage>
</organism>
<dbReference type="GO" id="GO:0031564">
    <property type="term" value="P:transcription antitermination"/>
    <property type="evidence" value="ECO:0007669"/>
    <property type="project" value="UniProtKB-KW"/>
</dbReference>
<gene>
    <name evidence="6" type="primary">nusB</name>
    <name evidence="8" type="ORF">CVT23_15225</name>
</gene>
<dbReference type="PANTHER" id="PTHR11078:SF3">
    <property type="entry name" value="ANTITERMINATION NUSB DOMAIN-CONTAINING PROTEIN"/>
    <property type="match status" value="1"/>
</dbReference>
<dbReference type="OrthoDB" id="9797817at2"/>
<evidence type="ECO:0000256" key="4">
    <source>
        <dbReference type="ARBA" id="ARBA00023015"/>
    </source>
</evidence>
<dbReference type="InterPro" id="IPR006027">
    <property type="entry name" value="NusB_RsmB_TIM44"/>
</dbReference>
<keyword evidence="3 6" id="KW-0694">RNA-binding</keyword>
<feature type="domain" description="NusB/RsmB/TIM44" evidence="7">
    <location>
        <begin position="18"/>
        <end position="152"/>
    </location>
</feature>
<dbReference type="Proteomes" id="UP000229498">
    <property type="component" value="Unassembled WGS sequence"/>
</dbReference>
<proteinExistence type="inferred from homology"/>
<comment type="function">
    <text evidence="6">Involved in transcription antitermination. Required for transcription of ribosomal RNA (rRNA) genes. Binds specifically to the boxA antiterminator sequence of the ribosomal RNA (rrn) operons.</text>
</comment>
<dbReference type="GO" id="GO:0003723">
    <property type="term" value="F:RNA binding"/>
    <property type="evidence" value="ECO:0007669"/>
    <property type="project" value="UniProtKB-UniRule"/>
</dbReference>
<dbReference type="SUPFAM" id="SSF48013">
    <property type="entry name" value="NusB-like"/>
    <property type="match status" value="1"/>
</dbReference>